<gene>
    <name evidence="3" type="ORF">C8D90_11016</name>
</gene>
<feature type="chain" id="PRO_5016936679" evidence="1">
    <location>
        <begin position="24"/>
        <end position="174"/>
    </location>
</feature>
<dbReference type="InterPro" id="IPR050263">
    <property type="entry name" value="Bact_Fimbrial_Adh_Pro"/>
</dbReference>
<proteinExistence type="predicted"/>
<evidence type="ECO:0000313" key="3">
    <source>
        <dbReference type="EMBL" id="RDK86742.1"/>
    </source>
</evidence>
<dbReference type="PROSITE" id="PS51257">
    <property type="entry name" value="PROKAR_LIPOPROTEIN"/>
    <property type="match status" value="1"/>
</dbReference>
<comment type="caution">
    <text evidence="3">The sequence shown here is derived from an EMBL/GenBank/DDBJ whole genome shotgun (WGS) entry which is preliminary data.</text>
</comment>
<feature type="signal peptide" evidence="1">
    <location>
        <begin position="1"/>
        <end position="23"/>
    </location>
</feature>
<keyword evidence="4" id="KW-1185">Reference proteome</keyword>
<feature type="domain" description="Fimbrial-type adhesion" evidence="2">
    <location>
        <begin position="28"/>
        <end position="173"/>
    </location>
</feature>
<dbReference type="Proteomes" id="UP000254848">
    <property type="component" value="Unassembled WGS sequence"/>
</dbReference>
<dbReference type="PANTHER" id="PTHR33420">
    <property type="entry name" value="FIMBRIAL SUBUNIT ELFA-RELATED"/>
    <property type="match status" value="1"/>
</dbReference>
<dbReference type="InterPro" id="IPR008966">
    <property type="entry name" value="Adhesion_dom_sf"/>
</dbReference>
<reference evidence="3 4" key="1">
    <citation type="submission" date="2018-07" db="EMBL/GenBank/DDBJ databases">
        <title>Genomic Encyclopedia of Type Strains, Phase IV (KMG-IV): sequencing the most valuable type-strain genomes for metagenomic binning, comparative biology and taxonomic classification.</title>
        <authorList>
            <person name="Goeker M."/>
        </authorList>
    </citation>
    <scope>NUCLEOTIDE SEQUENCE [LARGE SCALE GENOMIC DNA]</scope>
    <source>
        <strain evidence="3 4">DSM 103736</strain>
    </source>
</reference>
<dbReference type="Gene3D" id="2.60.40.1090">
    <property type="entry name" value="Fimbrial-type adhesion domain"/>
    <property type="match status" value="1"/>
</dbReference>
<dbReference type="AlphaFoldDB" id="A0A370QEF2"/>
<evidence type="ECO:0000259" key="2">
    <source>
        <dbReference type="Pfam" id="PF00419"/>
    </source>
</evidence>
<dbReference type="Pfam" id="PF00419">
    <property type="entry name" value="Fimbrial"/>
    <property type="match status" value="1"/>
</dbReference>
<accession>A0A370QEF2</accession>
<dbReference type="GO" id="GO:0043709">
    <property type="term" value="P:cell adhesion involved in single-species biofilm formation"/>
    <property type="evidence" value="ECO:0007669"/>
    <property type="project" value="TreeGrafter"/>
</dbReference>
<dbReference type="SUPFAM" id="SSF49401">
    <property type="entry name" value="Bacterial adhesins"/>
    <property type="match status" value="1"/>
</dbReference>
<dbReference type="InterPro" id="IPR000259">
    <property type="entry name" value="Adhesion_dom_fimbrial"/>
</dbReference>
<evidence type="ECO:0000256" key="1">
    <source>
        <dbReference type="SAM" id="SignalP"/>
    </source>
</evidence>
<dbReference type="OrthoDB" id="6495165at2"/>
<keyword evidence="1" id="KW-0732">Signal</keyword>
<name>A0A370QEF2_9GAMM</name>
<protein>
    <submittedName>
        <fullName evidence="3">Major type 1 subunit fimbrin (Pilin)/minor fimbrial subunit</fullName>
    </submittedName>
</protein>
<evidence type="ECO:0000313" key="4">
    <source>
        <dbReference type="Proteomes" id="UP000254848"/>
    </source>
</evidence>
<dbReference type="GO" id="GO:0009289">
    <property type="term" value="C:pilus"/>
    <property type="evidence" value="ECO:0007669"/>
    <property type="project" value="InterPro"/>
</dbReference>
<dbReference type="InterPro" id="IPR036937">
    <property type="entry name" value="Adhesion_dom_fimbrial_sf"/>
</dbReference>
<dbReference type="RefSeq" id="WP_115459886.1">
    <property type="nucleotide sequence ID" value="NZ_QRAP01000010.1"/>
</dbReference>
<sequence length="174" mass="17903">MNNVIKGVMVVVIAMGCPFVTLAADTTINLTGKITAAACTVDNNGIYQIELPDVPSVTLASAGSYGEWTTVNVTLSACPVGTTQVTATFGGTAAMGDRNKHTIAVGTGYTNNVVLQLQDAAGTKTDLGVNSSLTVPVDGNRNATFALRLRPYSIDGSATIGAIEGLIVAEFNYN</sequence>
<organism evidence="3 4">
    <name type="scientific">Enterobacillus tribolii</name>
    <dbReference type="NCBI Taxonomy" id="1487935"/>
    <lineage>
        <taxon>Bacteria</taxon>
        <taxon>Pseudomonadati</taxon>
        <taxon>Pseudomonadota</taxon>
        <taxon>Gammaproteobacteria</taxon>
        <taxon>Enterobacterales</taxon>
        <taxon>Hafniaceae</taxon>
        <taxon>Enterobacillus</taxon>
    </lineage>
</organism>
<dbReference type="EMBL" id="QRAP01000010">
    <property type="protein sequence ID" value="RDK86742.1"/>
    <property type="molecule type" value="Genomic_DNA"/>
</dbReference>
<dbReference type="PANTHER" id="PTHR33420:SF27">
    <property type="entry name" value="PROTEIN FIMG"/>
    <property type="match status" value="1"/>
</dbReference>